<dbReference type="Proteomes" id="UP000527355">
    <property type="component" value="Unassembled WGS sequence"/>
</dbReference>
<keyword evidence="1" id="KW-0645">Protease</keyword>
<dbReference type="GO" id="GO:0030168">
    <property type="term" value="P:platelet activation"/>
    <property type="evidence" value="ECO:0007669"/>
    <property type="project" value="TreeGrafter"/>
</dbReference>
<dbReference type="GO" id="GO:0005615">
    <property type="term" value="C:extracellular space"/>
    <property type="evidence" value="ECO:0007669"/>
    <property type="project" value="TreeGrafter"/>
</dbReference>
<sequence length="286" mass="32264">MYGGEEWPGPVPAGAWVSAEEPVDEVTVDGQSQDPDAAIEGWTTVEFQPFFNEKTFGSGEADCGLRPLFEKKSLEDKMEQELLESYMDGSIVEGWDAEISLAPWQVMLFQKSPRELLCGASLISDLWVLTAAHCLLYPPWDKDFTANDLLVRTGKHSRARYERDMEKISMLEKISIHPRYTWRDILDCDIAPLKLKRPITFSSYTQSVCLPGKQTAARLLQAGYKGWVTGWGNLEEAWIASHAEVQPRVLQVVNLLIVERPVCKASTRSRITDNMFCVGYKPDEGK</sequence>
<dbReference type="PANTHER" id="PTHR24254">
    <property type="entry name" value="PROTHROMBIN"/>
    <property type="match status" value="1"/>
</dbReference>
<dbReference type="AlphaFoldDB" id="A0A7J7Z4G7"/>
<keyword evidence="3" id="KW-0677">Repeat</keyword>
<evidence type="ECO:0000256" key="2">
    <source>
        <dbReference type="ARBA" id="ARBA00022729"/>
    </source>
</evidence>
<dbReference type="InterPro" id="IPR018114">
    <property type="entry name" value="TRYPSIN_HIS"/>
</dbReference>
<dbReference type="InterPro" id="IPR051659">
    <property type="entry name" value="Serine_Protease_S1-Domain"/>
</dbReference>
<keyword evidence="4" id="KW-0378">Hydrolase</keyword>
<keyword evidence="8" id="KW-0325">Glycoprotein</keyword>
<dbReference type="VEuPathDB" id="HostDB:LOC118650448"/>
<keyword evidence="5" id="KW-0720">Serine protease</keyword>
<dbReference type="GO" id="GO:0030194">
    <property type="term" value="P:positive regulation of blood coagulation"/>
    <property type="evidence" value="ECO:0007669"/>
    <property type="project" value="TreeGrafter"/>
</dbReference>
<accession>A0A7J7Z4G7</accession>
<keyword evidence="7" id="KW-1015">Disulfide bond</keyword>
<evidence type="ECO:0000256" key="6">
    <source>
        <dbReference type="ARBA" id="ARBA00023145"/>
    </source>
</evidence>
<dbReference type="InterPro" id="IPR037111">
    <property type="entry name" value="Thrombin_light_chain_sf"/>
</dbReference>
<dbReference type="PRINTS" id="PR00722">
    <property type="entry name" value="CHYMOTRYPSIN"/>
</dbReference>
<dbReference type="GO" id="GO:0006508">
    <property type="term" value="P:proteolysis"/>
    <property type="evidence" value="ECO:0007669"/>
    <property type="project" value="UniProtKB-KW"/>
</dbReference>
<dbReference type="SMART" id="SM00020">
    <property type="entry name" value="Tryp_SPc"/>
    <property type="match status" value="1"/>
</dbReference>
<dbReference type="EMBL" id="JABWUV010000003">
    <property type="protein sequence ID" value="KAF6369091.1"/>
    <property type="molecule type" value="Genomic_DNA"/>
</dbReference>
<name>A0A7J7Z4G7_MYOMY</name>
<gene>
    <name evidence="10" type="ORF">mMyoMyo1_010496</name>
</gene>
<organism evidence="10 11">
    <name type="scientific">Myotis myotis</name>
    <name type="common">Greater mouse-eared bat</name>
    <name type="synonym">Vespertilio myotis</name>
    <dbReference type="NCBI Taxonomy" id="51298"/>
    <lineage>
        <taxon>Eukaryota</taxon>
        <taxon>Metazoa</taxon>
        <taxon>Chordata</taxon>
        <taxon>Craniata</taxon>
        <taxon>Vertebrata</taxon>
        <taxon>Euteleostomi</taxon>
        <taxon>Mammalia</taxon>
        <taxon>Eutheria</taxon>
        <taxon>Laurasiatheria</taxon>
        <taxon>Chiroptera</taxon>
        <taxon>Yangochiroptera</taxon>
        <taxon>Vespertilionidae</taxon>
        <taxon>Myotis</taxon>
    </lineage>
</organism>
<dbReference type="GO" id="GO:0004252">
    <property type="term" value="F:serine-type endopeptidase activity"/>
    <property type="evidence" value="ECO:0007669"/>
    <property type="project" value="InterPro"/>
</dbReference>
<evidence type="ECO:0000313" key="11">
    <source>
        <dbReference type="Proteomes" id="UP000527355"/>
    </source>
</evidence>
<dbReference type="InterPro" id="IPR003966">
    <property type="entry name" value="Prothrombin/thrombin"/>
</dbReference>
<protein>
    <recommendedName>
        <fullName evidence="9">Peptidase S1 domain-containing protein</fullName>
    </recommendedName>
</protein>
<keyword evidence="11" id="KW-1185">Reference proteome</keyword>
<dbReference type="InterPro" id="IPR001314">
    <property type="entry name" value="Peptidase_S1A"/>
</dbReference>
<keyword evidence="6" id="KW-0865">Zymogen</keyword>
<dbReference type="Gene3D" id="4.10.140.10">
    <property type="entry name" value="Thrombin light chain domain"/>
    <property type="match status" value="1"/>
</dbReference>
<evidence type="ECO:0000256" key="4">
    <source>
        <dbReference type="ARBA" id="ARBA00022801"/>
    </source>
</evidence>
<evidence type="ECO:0000259" key="9">
    <source>
        <dbReference type="PROSITE" id="PS50240"/>
    </source>
</evidence>
<dbReference type="InterPro" id="IPR009003">
    <property type="entry name" value="Peptidase_S1_PA"/>
</dbReference>
<evidence type="ECO:0000256" key="7">
    <source>
        <dbReference type="ARBA" id="ARBA00023157"/>
    </source>
</evidence>
<dbReference type="InterPro" id="IPR043504">
    <property type="entry name" value="Peptidase_S1_PA_chymotrypsin"/>
</dbReference>
<evidence type="ECO:0000256" key="3">
    <source>
        <dbReference type="ARBA" id="ARBA00022737"/>
    </source>
</evidence>
<reference evidence="10 11" key="1">
    <citation type="journal article" date="2020" name="Nature">
        <title>Six reference-quality genomes reveal evolution of bat adaptations.</title>
        <authorList>
            <person name="Jebb D."/>
            <person name="Huang Z."/>
            <person name="Pippel M."/>
            <person name="Hughes G.M."/>
            <person name="Lavrichenko K."/>
            <person name="Devanna P."/>
            <person name="Winkler S."/>
            <person name="Jermiin L.S."/>
            <person name="Skirmuntt E.C."/>
            <person name="Katzourakis A."/>
            <person name="Burkitt-Gray L."/>
            <person name="Ray D.A."/>
            <person name="Sullivan K.A.M."/>
            <person name="Roscito J.G."/>
            <person name="Kirilenko B.M."/>
            <person name="Davalos L.M."/>
            <person name="Corthals A.P."/>
            <person name="Power M.L."/>
            <person name="Jones G."/>
            <person name="Ransome R.D."/>
            <person name="Dechmann D.K.N."/>
            <person name="Locatelli A.G."/>
            <person name="Puechmaille S.J."/>
            <person name="Fedrigo O."/>
            <person name="Jarvis E.D."/>
            <person name="Hiller M."/>
            <person name="Vernes S.C."/>
            <person name="Myers E.W."/>
            <person name="Teeling E.C."/>
        </authorList>
    </citation>
    <scope>NUCLEOTIDE SEQUENCE [LARGE SCALE GENOMIC DNA]</scope>
    <source>
        <strain evidence="10">MMyoMyo1</strain>
        <tissue evidence="10">Flight muscle</tissue>
    </source>
</reference>
<evidence type="ECO:0000256" key="1">
    <source>
        <dbReference type="ARBA" id="ARBA00022670"/>
    </source>
</evidence>
<comment type="caution">
    <text evidence="10">The sequence shown here is derived from an EMBL/GenBank/DDBJ whole genome shotgun (WGS) entry which is preliminary data.</text>
</comment>
<dbReference type="GO" id="GO:0005509">
    <property type="term" value="F:calcium ion binding"/>
    <property type="evidence" value="ECO:0007669"/>
    <property type="project" value="InterPro"/>
</dbReference>
<proteinExistence type="predicted"/>
<dbReference type="Gene3D" id="2.40.10.10">
    <property type="entry name" value="Trypsin-like serine proteases"/>
    <property type="match status" value="2"/>
</dbReference>
<dbReference type="PANTHER" id="PTHR24254:SF10">
    <property type="entry name" value="PROTHROMBIN"/>
    <property type="match status" value="1"/>
</dbReference>
<dbReference type="SUPFAM" id="SSF50494">
    <property type="entry name" value="Trypsin-like serine proteases"/>
    <property type="match status" value="1"/>
</dbReference>
<dbReference type="CDD" id="cd00190">
    <property type="entry name" value="Tryp_SPc"/>
    <property type="match status" value="1"/>
</dbReference>
<dbReference type="FunFam" id="2.40.10.10:FF:000068">
    <property type="entry name" value="transmembrane protease serine 2"/>
    <property type="match status" value="1"/>
</dbReference>
<dbReference type="PROSITE" id="PS00134">
    <property type="entry name" value="TRYPSIN_HIS"/>
    <property type="match status" value="1"/>
</dbReference>
<dbReference type="PRINTS" id="PR01505">
    <property type="entry name" value="PROTHROMBIN"/>
</dbReference>
<dbReference type="PROSITE" id="PS50240">
    <property type="entry name" value="TRYPSIN_DOM"/>
    <property type="match status" value="1"/>
</dbReference>
<feature type="domain" description="Peptidase S1" evidence="9">
    <location>
        <begin position="91"/>
        <end position="286"/>
    </location>
</feature>
<evidence type="ECO:0000256" key="8">
    <source>
        <dbReference type="ARBA" id="ARBA00023180"/>
    </source>
</evidence>
<evidence type="ECO:0000313" key="10">
    <source>
        <dbReference type="EMBL" id="KAF6369091.1"/>
    </source>
</evidence>
<evidence type="ECO:0000256" key="5">
    <source>
        <dbReference type="ARBA" id="ARBA00022825"/>
    </source>
</evidence>
<dbReference type="Pfam" id="PF09396">
    <property type="entry name" value="Thrombin_light"/>
    <property type="match status" value="1"/>
</dbReference>
<dbReference type="Pfam" id="PF00089">
    <property type="entry name" value="Trypsin"/>
    <property type="match status" value="1"/>
</dbReference>
<dbReference type="InterPro" id="IPR001254">
    <property type="entry name" value="Trypsin_dom"/>
</dbReference>
<keyword evidence="2" id="KW-0732">Signal</keyword>
<dbReference type="InterPro" id="IPR018992">
    <property type="entry name" value="Thrombin_light_chain"/>
</dbReference>